<proteinExistence type="predicted"/>
<evidence type="ECO:0000256" key="2">
    <source>
        <dbReference type="SAM" id="MobiDB-lite"/>
    </source>
</evidence>
<reference evidence="3 4" key="2">
    <citation type="journal article" date="2011" name="Mol. Biol. Evol.">
        <title>Unity in variety--the pan-genome of the Chlamydiae.</title>
        <authorList>
            <person name="Collingro A."/>
            <person name="Tischler P."/>
            <person name="Weinmaier T."/>
            <person name="Penz T."/>
            <person name="Heinz E."/>
            <person name="Brunham R.C."/>
            <person name="Read T.D."/>
            <person name="Bavoil P.M."/>
            <person name="Sachse K."/>
            <person name="Kahane S."/>
            <person name="Friedman M.G."/>
            <person name="Rattei T."/>
            <person name="Myers G.S."/>
            <person name="Horn M."/>
        </authorList>
    </citation>
    <scope>NUCLEOTIDE SEQUENCE [LARGE SCALE GENOMIC DNA]</scope>
    <source>
        <strain evidence="4">ATCC VR-1471 / Z</strain>
    </source>
</reference>
<evidence type="ECO:0000256" key="1">
    <source>
        <dbReference type="SAM" id="Coils"/>
    </source>
</evidence>
<dbReference type="Proteomes" id="UP000000496">
    <property type="component" value="Chromosome gsn.131"/>
</dbReference>
<dbReference type="HOGENOM" id="CLU_251891_0_0_0"/>
<keyword evidence="4" id="KW-1185">Reference proteome</keyword>
<gene>
    <name evidence="3" type="ordered locus">SNE_A13460</name>
</gene>
<feature type="region of interest" description="Disordered" evidence="2">
    <location>
        <begin position="1090"/>
        <end position="1117"/>
    </location>
</feature>
<keyword evidence="1" id="KW-0175">Coiled coil</keyword>
<evidence type="ECO:0000313" key="3">
    <source>
        <dbReference type="EMBL" id="CCB89223.1"/>
    </source>
</evidence>
<sequence>MYGHTNEKEETLMSSIRRCQDGGINHTAHFEQGHFQDSTGASLPKTSSNIEKDKEAERLKQATLIETNHFSFFGSLANRILNLFIYVFWTVPASACSYFTSSNSPAVQLEERPHPLGQEISIASIDRQLSAFEKHKNDLENDSCLRTSRALYQPSDLDQVTTDLSAIAEHYPFARPSLGRRTFKIVRLQLESLPLTASRLTQLRKIISDLFESAVNKMKSSSFFQTGRESSDHLKTIFAKIDQKEIARSCSKCFDALDYFSCISTTMANYELRGITILPSSRSSITAEEIVRSELHELISKAHEILLKALKKEELCINDRGWINREQGIPNFLNWSNQPNPTLEERLTSIVGGLIVLEYFKQHKKLLKNHAQSLKEQQQRKSNARASTISRGVSNITPASRFSEVNESILEAIIQELLHLILASTTTLIRPNPKYLTDQMVSSFISLTHRALDPTQERQFLHIIALTSRSLLQLHITAGNSSLLEMGKDFIKSTLIRCGISTVFGYSARKPSQELQNTLGGLIHTAITNDERHFVSAGLFLITSKINDFLQGKAQEVSAAGYQESAKWVSRVATAFKSDLSVNAALTDTIITRRQALQMQQVESSDAEPEIEEQEFQEECESCPAQESTEHLMDQPKEAPLNFVIEEHHPYNSWLGRPSKEADYVTVTLNGVKSTFPNRKYAEDYVQQMQRQQRLVHQGNNQSYESQQQALYLGKSPSEIPPAQTQQEQSYRVTYDPKTGNIEVYVDSRPTPPFQEKGDKAAKHALRYINDHINGHNKYIRETVAAYTTSLKAELPPHIPPPETPEYIYHVHKAKDSSGSKDTFIAYASPVNGLGPQINLGEFDSRNKANEWTKLIADHMAQAHHLATVIFTAQAAYLEAGGSIEDLPPIPNLVTHEFSLDLSENKVRLYQNGERIFKKPLDDHPRALEDALGKATTTINGINRQNREITNAYIESLKQKSDIPLPLEMVGKSDHEPLQEKLMDINTRNKGSEKEHGFWYHAWRWPFQKADQAAEWLDDHGVVGTISISKTMPLYSQPVSSTTHEENRHRLVLEREELARMEQSKPLQQVDSLPYVASSSNRMTTADPQHVMMHSSPSSHPSSEMIPMAPEEKPKKPGEIPILEKYQDGELAESNIPAWLRSGANPDRIISLDPKEEIKAQHAILAALSTSVARFLGGIVDSIRNWGSVSPNLDTRGKPTFEPTTTEKFEDLAERAVPYDRTQPSFEMLQTVSDIGVDTIGFYMLGGMGTTGGISASRTAGMTNQVITEEFEPLSQRAARSLAEERAFLEEVQQPAYRSGFSSTGQQIKSNRVINVKSDNPNHLVFCENGKTKVISFADLSEAGTLADKGNLSKAGRALQKKTDRLDSVFPKPKGTPEEVSLQGQKVLDEILNHPDKVVIQDTAKKRYGNVFDIKIGDEKGRGVRFKTDGEFVGFLEPKQ</sequence>
<dbReference type="eggNOG" id="COG3209">
    <property type="taxonomic scope" value="Bacteria"/>
</dbReference>
<dbReference type="STRING" id="331113.SNE_A13460"/>
<name>F8L8T0_SIMNZ</name>
<reference key="1">
    <citation type="journal article" date="2011" name="Mol. Biol. Evol.">
        <title>Unity in variety -- the pan-genome of the Chlamydiae.</title>
        <authorList>
            <person name="Collingro A."/>
            <person name="Tischler P."/>
            <person name="Weinmaier T."/>
            <person name="Penz T."/>
            <person name="Heinz E."/>
            <person name="Brunham R.C."/>
            <person name="Read T.D."/>
            <person name="Bavoil P.M."/>
            <person name="Sachse K."/>
            <person name="Kahane S."/>
            <person name="Friedman M.G."/>
            <person name="Rattei T."/>
            <person name="Myers G.S.A."/>
            <person name="Horn M."/>
        </authorList>
    </citation>
    <scope>NUCLEOTIDE SEQUENCE</scope>
    <source>
        <strain>Z</strain>
    </source>
</reference>
<dbReference type="KEGG" id="sng:SNE_A13460"/>
<feature type="compositionally biased region" description="Low complexity" evidence="2">
    <location>
        <begin position="1092"/>
        <end position="1103"/>
    </location>
</feature>
<organism evidence="3 4">
    <name type="scientific">Simkania negevensis (strain ATCC VR-1471 / DSM 27360 / Z)</name>
    <dbReference type="NCBI Taxonomy" id="331113"/>
    <lineage>
        <taxon>Bacteria</taxon>
        <taxon>Pseudomonadati</taxon>
        <taxon>Chlamydiota</taxon>
        <taxon>Chlamydiia</taxon>
        <taxon>Parachlamydiales</taxon>
        <taxon>Simkaniaceae</taxon>
        <taxon>Simkania</taxon>
    </lineage>
</organism>
<protein>
    <submittedName>
        <fullName evidence="3">Uncharacterized protein</fullName>
    </submittedName>
</protein>
<dbReference type="EMBL" id="FR872582">
    <property type="protein sequence ID" value="CCB89223.1"/>
    <property type="molecule type" value="Genomic_DNA"/>
</dbReference>
<feature type="coiled-coil region" evidence="1">
    <location>
        <begin position="360"/>
        <end position="387"/>
    </location>
</feature>
<accession>F8L8T0</accession>
<evidence type="ECO:0000313" key="4">
    <source>
        <dbReference type="Proteomes" id="UP000000496"/>
    </source>
</evidence>